<keyword evidence="3" id="KW-0862">Zinc</keyword>
<dbReference type="GO" id="GO:0008270">
    <property type="term" value="F:zinc ion binding"/>
    <property type="evidence" value="ECO:0007669"/>
    <property type="project" value="UniProtKB-KW"/>
</dbReference>
<keyword evidence="8" id="KW-1185">Reference proteome</keyword>
<keyword evidence="1" id="KW-0479">Metal-binding</keyword>
<evidence type="ECO:0000313" key="8">
    <source>
        <dbReference type="Proteomes" id="UP000604825"/>
    </source>
</evidence>
<dbReference type="EMBL" id="CAJGYO010000125">
    <property type="protein sequence ID" value="CAD6341097.1"/>
    <property type="molecule type" value="Genomic_DNA"/>
</dbReference>
<gene>
    <name evidence="7" type="ORF">NCGR_LOCUS65195</name>
</gene>
<dbReference type="Proteomes" id="UP000604825">
    <property type="component" value="Unassembled WGS sequence"/>
</dbReference>
<organism evidence="7 8">
    <name type="scientific">Miscanthus lutarioriparius</name>
    <dbReference type="NCBI Taxonomy" id="422564"/>
    <lineage>
        <taxon>Eukaryota</taxon>
        <taxon>Viridiplantae</taxon>
        <taxon>Streptophyta</taxon>
        <taxon>Embryophyta</taxon>
        <taxon>Tracheophyta</taxon>
        <taxon>Spermatophyta</taxon>
        <taxon>Magnoliopsida</taxon>
        <taxon>Liliopsida</taxon>
        <taxon>Poales</taxon>
        <taxon>Poaceae</taxon>
        <taxon>PACMAD clade</taxon>
        <taxon>Panicoideae</taxon>
        <taxon>Andropogonodae</taxon>
        <taxon>Andropogoneae</taxon>
        <taxon>Saccharinae</taxon>
        <taxon>Miscanthus</taxon>
    </lineage>
</organism>
<evidence type="ECO:0000313" key="7">
    <source>
        <dbReference type="EMBL" id="CAD6341097.1"/>
    </source>
</evidence>
<dbReference type="SUPFAM" id="SSF49599">
    <property type="entry name" value="TRAF domain-like"/>
    <property type="match status" value="1"/>
</dbReference>
<evidence type="ECO:0000256" key="4">
    <source>
        <dbReference type="ARBA" id="ARBA00024004"/>
    </source>
</evidence>
<dbReference type="Gene3D" id="3.30.40.10">
    <property type="entry name" value="Zinc/RING finger domain, C3HC4 (zinc finger)"/>
    <property type="match status" value="1"/>
</dbReference>
<comment type="function">
    <text evidence="4">E3 ubiquitin-protein ligase that mediates ubiquitination and subsequent proteasomal degradation of target proteins. E3 ubiquitin ligases accept ubiquitin from an E2 ubiquitin-conjugating enzyme in the form of a thioester and then directly transfers the ubiquitin to targeted substrates. It probably triggers the ubiquitin-mediated degradation of different substrates.</text>
</comment>
<protein>
    <recommendedName>
        <fullName evidence="6">SIAH-type domain-containing protein</fullName>
    </recommendedName>
</protein>
<name>A0A811SJM5_9POAL</name>
<dbReference type="InterPro" id="IPR044286">
    <property type="entry name" value="SINL_plant"/>
</dbReference>
<keyword evidence="2 5" id="KW-0863">Zinc-finger</keyword>
<evidence type="ECO:0000259" key="6">
    <source>
        <dbReference type="PROSITE" id="PS51081"/>
    </source>
</evidence>
<comment type="caution">
    <text evidence="7">The sequence shown here is derived from an EMBL/GenBank/DDBJ whole genome shotgun (WGS) entry which is preliminary data.</text>
</comment>
<dbReference type="AlphaFoldDB" id="A0A811SJM5"/>
<proteinExistence type="predicted"/>
<dbReference type="InterPro" id="IPR013010">
    <property type="entry name" value="Znf_SIAH"/>
</dbReference>
<accession>A0A811SJM5</accession>
<dbReference type="OrthoDB" id="4788989at2759"/>
<dbReference type="PANTHER" id="PTHR46632:SF16">
    <property type="entry name" value="E3 UBIQUITIN-PROTEIN LIGASE SINA-LIKE 10"/>
    <property type="match status" value="1"/>
</dbReference>
<sequence>MGEEDRTTVAMDAATNVSMELDVLDCPICSEPLRPPCAVGHLRCSSCHGKLPKGRNATTALAKSVVYERSYGIEKVLGSIQVPCYYSKAGHAEACPHAPCFCPETGCGFTGSTGMLLAHFTTEHRWPSVRFSYARSFSVDVPPVQEAAHVVVVLSGKDDDGCLFLLDVTPAAPLGCVVSVFCVRPRDDETKFRCGVSLTYSETENSSFHIQSSEFEVPSTTLADGIPRERDCSMSVLVPRFCLEKDGKICVTMNKALA</sequence>
<evidence type="ECO:0000256" key="5">
    <source>
        <dbReference type="PROSITE-ProRule" id="PRU00455"/>
    </source>
</evidence>
<dbReference type="PANTHER" id="PTHR46632">
    <property type="entry name" value="E3 UBIQUITIN-PROTEIN LIGASE SINA-LIKE 4"/>
    <property type="match status" value="1"/>
</dbReference>
<evidence type="ECO:0000256" key="2">
    <source>
        <dbReference type="ARBA" id="ARBA00022771"/>
    </source>
</evidence>
<evidence type="ECO:0000256" key="3">
    <source>
        <dbReference type="ARBA" id="ARBA00022833"/>
    </source>
</evidence>
<feature type="domain" description="SIAH-type" evidence="6">
    <location>
        <begin position="79"/>
        <end position="125"/>
    </location>
</feature>
<dbReference type="PROSITE" id="PS51081">
    <property type="entry name" value="ZF_SIAH"/>
    <property type="match status" value="1"/>
</dbReference>
<evidence type="ECO:0000256" key="1">
    <source>
        <dbReference type="ARBA" id="ARBA00022723"/>
    </source>
</evidence>
<dbReference type="InterPro" id="IPR013083">
    <property type="entry name" value="Znf_RING/FYVE/PHD"/>
</dbReference>
<reference evidence="7" key="1">
    <citation type="submission" date="2020-10" db="EMBL/GenBank/DDBJ databases">
        <authorList>
            <person name="Han B."/>
            <person name="Lu T."/>
            <person name="Zhao Q."/>
            <person name="Huang X."/>
            <person name="Zhao Y."/>
        </authorList>
    </citation>
    <scope>NUCLEOTIDE SEQUENCE</scope>
</reference>